<dbReference type="AlphaFoldDB" id="A0A6A1WJ33"/>
<sequence>MEADAIDVAELIQRLKELTCGEDSEVENQTREEAVRLSQKILLGKFICRRRMNKQEMRENVMPSWMAVNGLEVEELGNNSFVFTFPYPSVRDRILARSPWNIRGHLLVLKPLLPHNPIRAGSIKNEA</sequence>
<reference evidence="2 3" key="1">
    <citation type="journal article" date="2019" name="Plant Biotechnol. J.">
        <title>The red bayberry genome and genetic basis of sex determination.</title>
        <authorList>
            <person name="Jia H.M."/>
            <person name="Jia H.J."/>
            <person name="Cai Q.L."/>
            <person name="Wang Y."/>
            <person name="Zhao H.B."/>
            <person name="Yang W.F."/>
            <person name="Wang G.Y."/>
            <person name="Li Y.H."/>
            <person name="Zhan D.L."/>
            <person name="Shen Y.T."/>
            <person name="Niu Q.F."/>
            <person name="Chang L."/>
            <person name="Qiu J."/>
            <person name="Zhao L."/>
            <person name="Xie H.B."/>
            <person name="Fu W.Y."/>
            <person name="Jin J."/>
            <person name="Li X.W."/>
            <person name="Jiao Y."/>
            <person name="Zhou C.C."/>
            <person name="Tu T."/>
            <person name="Chai C.Y."/>
            <person name="Gao J.L."/>
            <person name="Fan L.J."/>
            <person name="van de Weg E."/>
            <person name="Wang J.Y."/>
            <person name="Gao Z.S."/>
        </authorList>
    </citation>
    <scope>NUCLEOTIDE SEQUENCE [LARGE SCALE GENOMIC DNA]</scope>
    <source>
        <tissue evidence="2">Leaves</tissue>
    </source>
</reference>
<proteinExistence type="predicted"/>
<name>A0A6A1WJ33_9ROSI</name>
<dbReference type="InterPro" id="IPR025558">
    <property type="entry name" value="DUF4283"/>
</dbReference>
<gene>
    <name evidence="2" type="ORF">CJ030_MR1G015635</name>
</gene>
<dbReference type="Pfam" id="PF14111">
    <property type="entry name" value="DUF4283"/>
    <property type="match status" value="1"/>
</dbReference>
<evidence type="ECO:0000259" key="1">
    <source>
        <dbReference type="Pfam" id="PF14111"/>
    </source>
</evidence>
<feature type="domain" description="DUF4283" evidence="1">
    <location>
        <begin position="39"/>
        <end position="114"/>
    </location>
</feature>
<evidence type="ECO:0000313" key="2">
    <source>
        <dbReference type="EMBL" id="KAB1225315.1"/>
    </source>
</evidence>
<protein>
    <recommendedName>
        <fullName evidence="1">DUF4283 domain-containing protein</fullName>
    </recommendedName>
</protein>
<accession>A0A6A1WJ33</accession>
<dbReference type="Proteomes" id="UP000516437">
    <property type="component" value="Chromosome 1"/>
</dbReference>
<evidence type="ECO:0000313" key="3">
    <source>
        <dbReference type="Proteomes" id="UP000516437"/>
    </source>
</evidence>
<dbReference type="OrthoDB" id="10652694at2759"/>
<keyword evidence="3" id="KW-1185">Reference proteome</keyword>
<organism evidence="2 3">
    <name type="scientific">Morella rubra</name>
    <name type="common">Chinese bayberry</name>
    <dbReference type="NCBI Taxonomy" id="262757"/>
    <lineage>
        <taxon>Eukaryota</taxon>
        <taxon>Viridiplantae</taxon>
        <taxon>Streptophyta</taxon>
        <taxon>Embryophyta</taxon>
        <taxon>Tracheophyta</taxon>
        <taxon>Spermatophyta</taxon>
        <taxon>Magnoliopsida</taxon>
        <taxon>eudicotyledons</taxon>
        <taxon>Gunneridae</taxon>
        <taxon>Pentapetalae</taxon>
        <taxon>rosids</taxon>
        <taxon>fabids</taxon>
        <taxon>Fagales</taxon>
        <taxon>Myricaceae</taxon>
        <taxon>Morella</taxon>
    </lineage>
</organism>
<comment type="caution">
    <text evidence="2">The sequence shown here is derived from an EMBL/GenBank/DDBJ whole genome shotgun (WGS) entry which is preliminary data.</text>
</comment>
<dbReference type="EMBL" id="RXIC02000019">
    <property type="protein sequence ID" value="KAB1225315.1"/>
    <property type="molecule type" value="Genomic_DNA"/>
</dbReference>